<protein>
    <recommendedName>
        <fullName evidence="4">Lipoprotein</fullName>
    </recommendedName>
</protein>
<comment type="caution">
    <text evidence="2">The sequence shown here is derived from an EMBL/GenBank/DDBJ whole genome shotgun (WGS) entry which is preliminary data.</text>
</comment>
<feature type="region of interest" description="Disordered" evidence="1">
    <location>
        <begin position="103"/>
        <end position="128"/>
    </location>
</feature>
<evidence type="ECO:0008006" key="4">
    <source>
        <dbReference type="Google" id="ProtNLM"/>
    </source>
</evidence>
<reference evidence="2 3" key="1">
    <citation type="submission" date="2019-06" db="EMBL/GenBank/DDBJ databases">
        <title>Comparative genomics and metabolomics analyses of clavulanic acid producing Streptomyces species provides insight into specialized metabolism and evolution of beta-lactam biosynthetic gene clusters.</title>
        <authorList>
            <person name="Moore M.A."/>
            <person name="Cruz-Morales P."/>
            <person name="Barona Gomez F."/>
            <person name="Kapil T."/>
        </authorList>
    </citation>
    <scope>NUCLEOTIDE SEQUENCE [LARGE SCALE GENOMIC DNA]</scope>
    <source>
        <strain evidence="2 3">T-272</strain>
    </source>
</reference>
<proteinExistence type="predicted"/>
<evidence type="ECO:0000313" key="2">
    <source>
        <dbReference type="EMBL" id="MQS35088.1"/>
    </source>
</evidence>
<accession>A0ABW9NP94</accession>
<evidence type="ECO:0000256" key="1">
    <source>
        <dbReference type="SAM" id="MobiDB-lite"/>
    </source>
</evidence>
<organism evidence="2 3">
    <name type="scientific">Streptomyces katsurahamanus</name>
    <dbReference type="NCBI Taxonomy" id="2577098"/>
    <lineage>
        <taxon>Bacteria</taxon>
        <taxon>Bacillati</taxon>
        <taxon>Actinomycetota</taxon>
        <taxon>Actinomycetes</taxon>
        <taxon>Kitasatosporales</taxon>
        <taxon>Streptomycetaceae</taxon>
        <taxon>Streptomyces</taxon>
    </lineage>
</organism>
<evidence type="ECO:0000313" key="3">
    <source>
        <dbReference type="Proteomes" id="UP000460558"/>
    </source>
</evidence>
<dbReference type="EMBL" id="VDEQ01000051">
    <property type="protein sequence ID" value="MQS35088.1"/>
    <property type="molecule type" value="Genomic_DNA"/>
</dbReference>
<keyword evidence="3" id="KW-1185">Reference proteome</keyword>
<gene>
    <name evidence="2" type="ORF">FFZ77_05435</name>
</gene>
<feature type="compositionally biased region" description="Basic and acidic residues" evidence="1">
    <location>
        <begin position="103"/>
        <end position="114"/>
    </location>
</feature>
<name>A0ABW9NP94_9ACTN</name>
<sequence length="297" mass="32108">MASVGVAFLVLTGCSTGGSSLEAASKPRVPTLLKSVDLRLPLEDYLFSDAERMRLDEGRAALINKCLRRFEMRDDFKLPGMPPGPRSLMDRRYGLTDEAAARTHGYHLRDDPRGRSATSPPEAGTAAEKKRLAVLQGADEAKSDGGRALRVKGMTVPAGGCVGEADREIAGKDRLGPGELARSANFQTFDISKRDPRVTEVFKEWSECMKKAGHSYPDPLAAMSDSGFQGKSSTRAESKVAVADVDCKRQTNLIGIWFTIETAVQKELIRQKKSDFSSALKAKKSQLAKAAAASGDQ</sequence>
<dbReference type="Proteomes" id="UP000460558">
    <property type="component" value="Unassembled WGS sequence"/>
</dbReference>